<reference evidence="4" key="1">
    <citation type="journal article" date="2019" name="Int. J. Syst. Evol. Microbiol.">
        <title>The Global Catalogue of Microorganisms (GCM) 10K type strain sequencing project: providing services to taxonomists for standard genome sequencing and annotation.</title>
        <authorList>
            <consortium name="The Broad Institute Genomics Platform"/>
            <consortium name="The Broad Institute Genome Sequencing Center for Infectious Disease"/>
            <person name="Wu L."/>
            <person name="Ma J."/>
        </authorList>
    </citation>
    <scope>NUCLEOTIDE SEQUENCE [LARGE SCALE GENOMIC DNA]</scope>
    <source>
        <strain evidence="4">JCM 17130</strain>
    </source>
</reference>
<dbReference type="RefSeq" id="WP_388002856.1">
    <property type="nucleotide sequence ID" value="NZ_JBHUEE010000002.1"/>
</dbReference>
<feature type="region of interest" description="Disordered" evidence="1">
    <location>
        <begin position="40"/>
        <end position="148"/>
    </location>
</feature>
<organism evidence="3 4">
    <name type="scientific">Georgenia deserti</name>
    <dbReference type="NCBI Taxonomy" id="2093781"/>
    <lineage>
        <taxon>Bacteria</taxon>
        <taxon>Bacillati</taxon>
        <taxon>Actinomycetota</taxon>
        <taxon>Actinomycetes</taxon>
        <taxon>Micrococcales</taxon>
        <taxon>Bogoriellaceae</taxon>
        <taxon>Georgenia</taxon>
    </lineage>
</organism>
<feature type="compositionally biased region" description="Gly residues" evidence="1">
    <location>
        <begin position="72"/>
        <end position="87"/>
    </location>
</feature>
<dbReference type="Proteomes" id="UP001597277">
    <property type="component" value="Unassembled WGS sequence"/>
</dbReference>
<protein>
    <submittedName>
        <fullName evidence="3">Uncharacterized protein</fullName>
    </submittedName>
</protein>
<evidence type="ECO:0000313" key="3">
    <source>
        <dbReference type="EMBL" id="MFD1717161.1"/>
    </source>
</evidence>
<proteinExistence type="predicted"/>
<evidence type="ECO:0000313" key="4">
    <source>
        <dbReference type="Proteomes" id="UP001597277"/>
    </source>
</evidence>
<accession>A0ABW4L518</accession>
<feature type="chain" id="PRO_5045654800" evidence="2">
    <location>
        <begin position="33"/>
        <end position="255"/>
    </location>
</feature>
<feature type="signal peptide" evidence="2">
    <location>
        <begin position="1"/>
        <end position="32"/>
    </location>
</feature>
<sequence length="255" mass="25241">MPRVVRGRVMLAVLVGAAAGLALFLWFRAADADGAVGDTATASVETPAEAPDDPVSGSTPGGTGSTADDETGGAGGDGGIGGRGDTGGQSEARGSGDAEDGDGAGANSPGIEMAPDADRSERPPGAVGPLPRTPALDVPEGPDAPESAVDALVDNFPTQLIDVAASSTVLSSSVSSDGHRLHVSVEATDTRSVAEVMERYTSALRELGFTATPANATAGSTATSYSRDGHSVVVSARPQTGGTRFTVVGSFDETS</sequence>
<keyword evidence="4" id="KW-1185">Reference proteome</keyword>
<gene>
    <name evidence="3" type="ORF">ACFSE6_04900</name>
</gene>
<comment type="caution">
    <text evidence="3">The sequence shown here is derived from an EMBL/GenBank/DDBJ whole genome shotgun (WGS) entry which is preliminary data.</text>
</comment>
<dbReference type="EMBL" id="JBHUEE010000002">
    <property type="protein sequence ID" value="MFD1717161.1"/>
    <property type="molecule type" value="Genomic_DNA"/>
</dbReference>
<evidence type="ECO:0000256" key="2">
    <source>
        <dbReference type="SAM" id="SignalP"/>
    </source>
</evidence>
<keyword evidence="2" id="KW-0732">Signal</keyword>
<evidence type="ECO:0000256" key="1">
    <source>
        <dbReference type="SAM" id="MobiDB-lite"/>
    </source>
</evidence>
<name>A0ABW4L518_9MICO</name>